<dbReference type="Gene3D" id="1.25.50.20">
    <property type="match status" value="1"/>
</dbReference>
<dbReference type="EC" id="3.4.11.-" evidence="9"/>
<gene>
    <name evidence="13" type="ORF">U1T56_05570</name>
</gene>
<dbReference type="InterPro" id="IPR014782">
    <property type="entry name" value="Peptidase_M1_dom"/>
</dbReference>
<dbReference type="PANTHER" id="PTHR11533:SF174">
    <property type="entry name" value="PUROMYCIN-SENSITIVE AMINOPEPTIDASE-RELATED"/>
    <property type="match status" value="1"/>
</dbReference>
<dbReference type="InterPro" id="IPR034016">
    <property type="entry name" value="M1_APN-typ"/>
</dbReference>
<evidence type="ECO:0000313" key="14">
    <source>
        <dbReference type="Proteomes" id="UP001375743"/>
    </source>
</evidence>
<keyword evidence="6 9" id="KW-0378">Hydrolase</keyword>
<dbReference type="PANTHER" id="PTHR11533">
    <property type="entry name" value="PROTEASE M1 ZINC METALLOPROTEASE"/>
    <property type="match status" value="1"/>
</dbReference>
<reference evidence="13 14" key="1">
    <citation type="submission" date="2024-01" db="EMBL/GenBank/DDBJ databases">
        <title>Multi-omics insights into the function and evolution of sodium benzoate biodegradation pathways in Benzoatithermus flavus gen. nov., sp. nov. from hot spring.</title>
        <authorList>
            <person name="Hu C.-J."/>
            <person name="Li W.-J."/>
        </authorList>
    </citation>
    <scope>NUCLEOTIDE SEQUENCE [LARGE SCALE GENOMIC DNA]</scope>
    <source>
        <strain evidence="13 14">SYSU G07066</strain>
    </source>
</reference>
<evidence type="ECO:0000256" key="3">
    <source>
        <dbReference type="ARBA" id="ARBA00022438"/>
    </source>
</evidence>
<keyword evidence="5 9" id="KW-0479">Metal-binding</keyword>
<evidence type="ECO:0000259" key="10">
    <source>
        <dbReference type="Pfam" id="PF01433"/>
    </source>
</evidence>
<dbReference type="Proteomes" id="UP001375743">
    <property type="component" value="Unassembled WGS sequence"/>
</dbReference>
<evidence type="ECO:0000256" key="5">
    <source>
        <dbReference type="ARBA" id="ARBA00022723"/>
    </source>
</evidence>
<evidence type="ECO:0000256" key="8">
    <source>
        <dbReference type="ARBA" id="ARBA00023049"/>
    </source>
</evidence>
<dbReference type="InterPro" id="IPR001930">
    <property type="entry name" value="Peptidase_M1"/>
</dbReference>
<proteinExistence type="inferred from homology"/>
<evidence type="ECO:0000256" key="1">
    <source>
        <dbReference type="ARBA" id="ARBA00000098"/>
    </source>
</evidence>
<dbReference type="RefSeq" id="WP_418158460.1">
    <property type="nucleotide sequence ID" value="NZ_JBBLZC010000004.1"/>
</dbReference>
<comment type="similarity">
    <text evidence="2 9">Belongs to the peptidase M1 family.</text>
</comment>
<dbReference type="InterPro" id="IPR024571">
    <property type="entry name" value="ERAP1-like_C_dom"/>
</dbReference>
<comment type="caution">
    <text evidence="13">The sequence shown here is derived from an EMBL/GenBank/DDBJ whole genome shotgun (WGS) entry which is preliminary data.</text>
</comment>
<evidence type="ECO:0000313" key="13">
    <source>
        <dbReference type="EMBL" id="MEK0082609.1"/>
    </source>
</evidence>
<dbReference type="EMBL" id="JBBLZC010000004">
    <property type="protein sequence ID" value="MEK0082609.1"/>
    <property type="molecule type" value="Genomic_DNA"/>
</dbReference>
<sequence>MWSRHMAFRGLALLVLGVVLPIVGTAAAETTPGGLPAGVTPTHYAIALDVDPAAPTFRGATRIDVTVAAPTDRVVLNAKELTIGRAVVVGRESDPARVVVDEKAETATLLFDRPLPAGRSTLAIDYDGKVSESAAGLFVTPYQTPQGTARMLTTQFEAADARRVFPGWDEPAVKATFDLTATIPAGLVAVSNMPVAATTPAGSGKQRVTFATTPRMSTYLLFLGVGDLESITTDVGGTRVAVVAKRGDAEKGRFALQAAAGLLRYYNDYFGTPFPLPKLDLLAVPGAGGFSAMENWGAILYFEPALLLDPTASSEADRQRVFVVVAHEMAHQWFGDLVTMRWWDDLWLNEGFASWMENKATDRFHPEWSIWLQAKSARDRAMRSDALCTTHAIVQPIETPAQADQAFDEITYQKGQAVIRMLEAYLGPDTFRDGIRRYMRAHAYGNTVTGDLWEQLAAASGKKVADVAASFTRQPGVPLVAAEPGACKGSRRTIELRQQRFALDDPNPPPLSWQVPVGLRTVGTPAATAEILLDGAATVPLGSCGEEAAVTANADGIGYYRVAYAPALFAALTRRFADLSPADALTVLSDSWALSEAGRAPVGNYLTLTRKIAADADYAVWRQVFDTLSYLDELYEGAPGRAAFQAYARSVLAPVAARLGWDAKPGEPANDAILRQQILTLLGLLGEPMVVAEVQRRFGMFRNDPASLEGPTRLVVLRVAAARADASAYDALHTAARQTTSFLQKQQIYEALTYARDPALAGRTLAFSLSDELPTQLRPLLLRGVAANGRHPDLAWTFMVEHFDAVTASLDSLGRYRLPPSIAANFADAARARELEEFAADHIPEDARADTHRAAAVIELRAKVRSERLPEIDRWLAEGGGAANVQ</sequence>
<feature type="domain" description="ERAP1-like C-terminal" evidence="11">
    <location>
        <begin position="550"/>
        <end position="846"/>
    </location>
</feature>
<comment type="catalytic activity">
    <reaction evidence="1">
        <text>Release of an N-terminal amino acid, Xaa-|-Yaa- from a peptide, amide or arylamide. Xaa is preferably Ala, but may be most amino acids including Pro (slow action). When a terminal hydrophobic residue is followed by a prolyl residue, the two may be released as an intact Xaa-Pro dipeptide.</text>
        <dbReference type="EC" id="3.4.11.2"/>
    </reaction>
</comment>
<evidence type="ECO:0000256" key="2">
    <source>
        <dbReference type="ARBA" id="ARBA00010136"/>
    </source>
</evidence>
<dbReference type="SUPFAM" id="SSF63737">
    <property type="entry name" value="Leukotriene A4 hydrolase N-terminal domain"/>
    <property type="match status" value="1"/>
</dbReference>
<keyword evidence="14" id="KW-1185">Reference proteome</keyword>
<dbReference type="InterPro" id="IPR042097">
    <property type="entry name" value="Aminopeptidase_N-like_N_sf"/>
</dbReference>
<dbReference type="Pfam" id="PF17900">
    <property type="entry name" value="Peptidase_M1_N"/>
    <property type="match status" value="1"/>
</dbReference>
<keyword evidence="7 9" id="KW-0862">Zinc</keyword>
<dbReference type="Gene3D" id="2.60.40.1910">
    <property type="match status" value="1"/>
</dbReference>
<dbReference type="PRINTS" id="PR00756">
    <property type="entry name" value="ALADIPTASE"/>
</dbReference>
<feature type="domain" description="Aminopeptidase N-like N-terminal" evidence="12">
    <location>
        <begin position="41"/>
        <end position="220"/>
    </location>
</feature>
<dbReference type="InterPro" id="IPR050344">
    <property type="entry name" value="Peptidase_M1_aminopeptidases"/>
</dbReference>
<evidence type="ECO:0000256" key="9">
    <source>
        <dbReference type="RuleBase" id="RU364040"/>
    </source>
</evidence>
<keyword evidence="4 9" id="KW-0645">Protease</keyword>
<evidence type="ECO:0000256" key="7">
    <source>
        <dbReference type="ARBA" id="ARBA00022833"/>
    </source>
</evidence>
<accession>A0ABU8XNX6</accession>
<keyword evidence="3 9" id="KW-0031">Aminopeptidase</keyword>
<comment type="cofactor">
    <cofactor evidence="9">
        <name>Zn(2+)</name>
        <dbReference type="ChEBI" id="CHEBI:29105"/>
    </cofactor>
    <text evidence="9">Binds 1 zinc ion per subunit.</text>
</comment>
<protein>
    <recommendedName>
        <fullName evidence="9">Aminopeptidase</fullName>
        <ecNumber evidence="9">3.4.11.-</ecNumber>
    </recommendedName>
</protein>
<dbReference type="InterPro" id="IPR045357">
    <property type="entry name" value="Aminopeptidase_N-like_N"/>
</dbReference>
<keyword evidence="8 9" id="KW-0482">Metalloprotease</keyword>
<evidence type="ECO:0000259" key="11">
    <source>
        <dbReference type="Pfam" id="PF11838"/>
    </source>
</evidence>
<dbReference type="Gene3D" id="2.60.40.1730">
    <property type="entry name" value="tricorn interacting facor f3 domain"/>
    <property type="match status" value="1"/>
</dbReference>
<dbReference type="Gene3D" id="1.10.390.10">
    <property type="entry name" value="Neutral Protease Domain 2"/>
    <property type="match status" value="1"/>
</dbReference>
<dbReference type="SUPFAM" id="SSF55486">
    <property type="entry name" value="Metalloproteases ('zincins'), catalytic domain"/>
    <property type="match status" value="1"/>
</dbReference>
<dbReference type="Pfam" id="PF01433">
    <property type="entry name" value="Peptidase_M1"/>
    <property type="match status" value="1"/>
</dbReference>
<name>A0ABU8XNX6_9PROT</name>
<dbReference type="CDD" id="cd09601">
    <property type="entry name" value="M1_APN-Q_like"/>
    <property type="match status" value="1"/>
</dbReference>
<evidence type="ECO:0000256" key="4">
    <source>
        <dbReference type="ARBA" id="ARBA00022670"/>
    </source>
</evidence>
<feature type="domain" description="Peptidase M1 membrane alanine aminopeptidase" evidence="10">
    <location>
        <begin position="254"/>
        <end position="470"/>
    </location>
</feature>
<evidence type="ECO:0000256" key="6">
    <source>
        <dbReference type="ARBA" id="ARBA00022801"/>
    </source>
</evidence>
<organism evidence="13 14">
    <name type="scientific">Benzoatithermus flavus</name>
    <dbReference type="NCBI Taxonomy" id="3108223"/>
    <lineage>
        <taxon>Bacteria</taxon>
        <taxon>Pseudomonadati</taxon>
        <taxon>Pseudomonadota</taxon>
        <taxon>Alphaproteobacteria</taxon>
        <taxon>Geminicoccales</taxon>
        <taxon>Geminicoccaceae</taxon>
        <taxon>Benzoatithermus</taxon>
    </lineage>
</organism>
<dbReference type="Pfam" id="PF11838">
    <property type="entry name" value="ERAP1_C"/>
    <property type="match status" value="1"/>
</dbReference>
<evidence type="ECO:0000259" key="12">
    <source>
        <dbReference type="Pfam" id="PF17900"/>
    </source>
</evidence>
<dbReference type="GO" id="GO:0016787">
    <property type="term" value="F:hydrolase activity"/>
    <property type="evidence" value="ECO:0007669"/>
    <property type="project" value="UniProtKB-KW"/>
</dbReference>
<dbReference type="InterPro" id="IPR027268">
    <property type="entry name" value="Peptidase_M4/M1_CTD_sf"/>
</dbReference>